<accession>A0AAW0QZ23</accession>
<dbReference type="Proteomes" id="UP001392437">
    <property type="component" value="Unassembled WGS sequence"/>
</dbReference>
<comment type="caution">
    <text evidence="2">The sequence shown here is derived from an EMBL/GenBank/DDBJ whole genome shotgun (WGS) entry which is preliminary data.</text>
</comment>
<protein>
    <submittedName>
        <fullName evidence="2">Uncharacterized protein</fullName>
    </submittedName>
</protein>
<organism evidence="2 3">
    <name type="scientific">Apiospora kogelbergensis</name>
    <dbReference type="NCBI Taxonomy" id="1337665"/>
    <lineage>
        <taxon>Eukaryota</taxon>
        <taxon>Fungi</taxon>
        <taxon>Dikarya</taxon>
        <taxon>Ascomycota</taxon>
        <taxon>Pezizomycotina</taxon>
        <taxon>Sordariomycetes</taxon>
        <taxon>Xylariomycetidae</taxon>
        <taxon>Amphisphaeriales</taxon>
        <taxon>Apiosporaceae</taxon>
        <taxon>Apiospora</taxon>
    </lineage>
</organism>
<evidence type="ECO:0000313" key="2">
    <source>
        <dbReference type="EMBL" id="KAK8120218.1"/>
    </source>
</evidence>
<name>A0AAW0QZ23_9PEZI</name>
<keyword evidence="3" id="KW-1185">Reference proteome</keyword>
<gene>
    <name evidence="2" type="ORF">PG999_004338</name>
</gene>
<feature type="region of interest" description="Disordered" evidence="1">
    <location>
        <begin position="82"/>
        <end position="117"/>
    </location>
</feature>
<feature type="compositionally biased region" description="Basic and acidic residues" evidence="1">
    <location>
        <begin position="86"/>
        <end position="100"/>
    </location>
</feature>
<proteinExistence type="predicted"/>
<sequence length="133" mass="15133">MSFLSGNQNERYFPAINDHILTTPDDYDIRSPEIQRSMEAIICETLDTPAIQVPPRAPEIGRLPTPELEPLSQVRPSLCACCPDPEASRSTRSRSDKMDNQSRMSQAPQHMGHMESDKLEQEWRIALTADTWH</sequence>
<dbReference type="AlphaFoldDB" id="A0AAW0QZ23"/>
<reference evidence="2 3" key="1">
    <citation type="submission" date="2023-01" db="EMBL/GenBank/DDBJ databases">
        <title>Analysis of 21 Apiospora genomes using comparative genomics revels a genus with tremendous synthesis potential of carbohydrate active enzymes and secondary metabolites.</title>
        <authorList>
            <person name="Sorensen T."/>
        </authorList>
    </citation>
    <scope>NUCLEOTIDE SEQUENCE [LARGE SCALE GENOMIC DNA]</scope>
    <source>
        <strain evidence="2 3">CBS 117206</strain>
    </source>
</reference>
<evidence type="ECO:0000313" key="3">
    <source>
        <dbReference type="Proteomes" id="UP001392437"/>
    </source>
</evidence>
<dbReference type="EMBL" id="JAQQWP010000004">
    <property type="protein sequence ID" value="KAK8120218.1"/>
    <property type="molecule type" value="Genomic_DNA"/>
</dbReference>
<evidence type="ECO:0000256" key="1">
    <source>
        <dbReference type="SAM" id="MobiDB-lite"/>
    </source>
</evidence>